<reference evidence="11" key="1">
    <citation type="journal article" date="2020" name="bioRxiv">
        <title>Hybrid origin of Populus tomentosa Carr. identified through genome sequencing and phylogenomic analysis.</title>
        <authorList>
            <person name="An X."/>
            <person name="Gao K."/>
            <person name="Chen Z."/>
            <person name="Li J."/>
            <person name="Yang X."/>
            <person name="Yang X."/>
            <person name="Zhou J."/>
            <person name="Guo T."/>
            <person name="Zhao T."/>
            <person name="Huang S."/>
            <person name="Miao D."/>
            <person name="Khan W.U."/>
            <person name="Rao P."/>
            <person name="Ye M."/>
            <person name="Lei B."/>
            <person name="Liao W."/>
            <person name="Wang J."/>
            <person name="Ji L."/>
            <person name="Li Y."/>
            <person name="Guo B."/>
            <person name="Mustafa N.S."/>
            <person name="Li S."/>
            <person name="Yun Q."/>
            <person name="Keller S.R."/>
            <person name="Mao J."/>
            <person name="Zhang R."/>
            <person name="Strauss S.H."/>
        </authorList>
    </citation>
    <scope>NUCLEOTIDE SEQUENCE</scope>
    <source>
        <strain evidence="11">GM15</strain>
        <tissue evidence="11">Leaf</tissue>
    </source>
</reference>
<dbReference type="InterPro" id="IPR001901">
    <property type="entry name" value="Translocase_SecE/Sec61-g"/>
</dbReference>
<dbReference type="PANTHER" id="PTHR12309">
    <property type="entry name" value="SEC61 GAMMA SUBUNIT"/>
    <property type="match status" value="1"/>
</dbReference>
<evidence type="ECO:0000256" key="3">
    <source>
        <dbReference type="ARBA" id="ARBA00022448"/>
    </source>
</evidence>
<comment type="caution">
    <text evidence="11">The sequence shown here is derived from an EMBL/GenBank/DDBJ whole genome shotgun (WGS) entry which is preliminary data.</text>
</comment>
<name>A0A8X7XZJ7_POPTO</name>
<keyword evidence="4 10" id="KW-0812">Transmembrane</keyword>
<dbReference type="InterPro" id="IPR008158">
    <property type="entry name" value="Translocase_Sec61-g"/>
</dbReference>
<evidence type="ECO:0000256" key="7">
    <source>
        <dbReference type="ARBA" id="ARBA00022989"/>
    </source>
</evidence>
<evidence type="ECO:0000256" key="2">
    <source>
        <dbReference type="ARBA" id="ARBA00008274"/>
    </source>
</evidence>
<dbReference type="NCBIfam" id="TIGR00327">
    <property type="entry name" value="secE_euk_arch"/>
    <property type="match status" value="1"/>
</dbReference>
<dbReference type="EMBL" id="JAAWWB010000034">
    <property type="protein sequence ID" value="KAG6741596.1"/>
    <property type="molecule type" value="Genomic_DNA"/>
</dbReference>
<keyword evidence="6" id="KW-0653">Protein transport</keyword>
<evidence type="ECO:0000256" key="10">
    <source>
        <dbReference type="SAM" id="Phobius"/>
    </source>
</evidence>
<dbReference type="GO" id="GO:0006605">
    <property type="term" value="P:protein targeting"/>
    <property type="evidence" value="ECO:0007669"/>
    <property type="project" value="InterPro"/>
</dbReference>
<evidence type="ECO:0000256" key="4">
    <source>
        <dbReference type="ARBA" id="ARBA00022692"/>
    </source>
</evidence>
<keyword evidence="12" id="KW-1185">Reference proteome</keyword>
<dbReference type="GO" id="GO:0008320">
    <property type="term" value="F:protein transmembrane transporter activity"/>
    <property type="evidence" value="ECO:0007669"/>
    <property type="project" value="InterPro"/>
</dbReference>
<feature type="transmembrane region" description="Helical" evidence="10">
    <location>
        <begin position="36"/>
        <end position="58"/>
    </location>
</feature>
<keyword evidence="7 10" id="KW-1133">Transmembrane helix</keyword>
<evidence type="ECO:0000256" key="5">
    <source>
        <dbReference type="ARBA" id="ARBA00022824"/>
    </source>
</evidence>
<evidence type="ECO:0000256" key="8">
    <source>
        <dbReference type="ARBA" id="ARBA00023010"/>
    </source>
</evidence>
<keyword evidence="5" id="KW-0256">Endoplasmic reticulum</keyword>
<dbReference type="Pfam" id="PF00584">
    <property type="entry name" value="SecE"/>
    <property type="match status" value="1"/>
</dbReference>
<evidence type="ECO:0000256" key="1">
    <source>
        <dbReference type="ARBA" id="ARBA00004389"/>
    </source>
</evidence>
<evidence type="ECO:0000256" key="9">
    <source>
        <dbReference type="ARBA" id="ARBA00023136"/>
    </source>
</evidence>
<gene>
    <name evidence="11" type="ORF">POTOM_054867</name>
</gene>
<evidence type="ECO:0000313" key="12">
    <source>
        <dbReference type="Proteomes" id="UP000886885"/>
    </source>
</evidence>
<accession>A0A8X7XZJ7</accession>
<evidence type="ECO:0000256" key="6">
    <source>
        <dbReference type="ARBA" id="ARBA00022927"/>
    </source>
</evidence>
<sequence>MEAINSVFNPLKEFTNDNIRLVKHYHKLDHKDFTKVVFCTIIGFVVMGFIGFIVKLIFMPFNNIIAGSAWVND</sequence>
<dbReference type="AlphaFoldDB" id="A0A8X7XZJ7"/>
<dbReference type="OrthoDB" id="504453at2759"/>
<comment type="subcellular location">
    <subcellularLocation>
        <location evidence="1">Endoplasmic reticulum membrane</location>
        <topology evidence="1">Single-pass membrane protein</topology>
    </subcellularLocation>
</comment>
<comment type="similarity">
    <text evidence="2">Belongs to the SecE/SEC61-gamma family.</text>
</comment>
<protein>
    <recommendedName>
        <fullName evidence="13">SecE/sec61-gamma protein transport protein</fullName>
    </recommendedName>
</protein>
<dbReference type="Proteomes" id="UP000886885">
    <property type="component" value="Chromosome 17D"/>
</dbReference>
<keyword evidence="3" id="KW-0813">Transport</keyword>
<keyword evidence="8" id="KW-0811">Translocation</keyword>
<dbReference type="GO" id="GO:0006886">
    <property type="term" value="P:intracellular protein transport"/>
    <property type="evidence" value="ECO:0007669"/>
    <property type="project" value="InterPro"/>
</dbReference>
<keyword evidence="9 10" id="KW-0472">Membrane</keyword>
<evidence type="ECO:0000313" key="11">
    <source>
        <dbReference type="EMBL" id="KAG6741596.1"/>
    </source>
</evidence>
<proteinExistence type="inferred from homology"/>
<evidence type="ECO:0008006" key="13">
    <source>
        <dbReference type="Google" id="ProtNLM"/>
    </source>
</evidence>
<dbReference type="GO" id="GO:0005789">
    <property type="term" value="C:endoplasmic reticulum membrane"/>
    <property type="evidence" value="ECO:0007669"/>
    <property type="project" value="UniProtKB-SubCell"/>
</dbReference>
<organism evidence="11 12">
    <name type="scientific">Populus tomentosa</name>
    <name type="common">Chinese white poplar</name>
    <dbReference type="NCBI Taxonomy" id="118781"/>
    <lineage>
        <taxon>Eukaryota</taxon>
        <taxon>Viridiplantae</taxon>
        <taxon>Streptophyta</taxon>
        <taxon>Embryophyta</taxon>
        <taxon>Tracheophyta</taxon>
        <taxon>Spermatophyta</taxon>
        <taxon>Magnoliopsida</taxon>
        <taxon>eudicotyledons</taxon>
        <taxon>Gunneridae</taxon>
        <taxon>Pentapetalae</taxon>
        <taxon>rosids</taxon>
        <taxon>fabids</taxon>
        <taxon>Malpighiales</taxon>
        <taxon>Salicaceae</taxon>
        <taxon>Saliceae</taxon>
        <taxon>Populus</taxon>
    </lineage>
</organism>